<dbReference type="Gene3D" id="3.40.50.410">
    <property type="entry name" value="von Willebrand factor, type A domain"/>
    <property type="match status" value="1"/>
</dbReference>
<dbReference type="STRING" id="391616.OA238_c05750"/>
<dbReference type="KEGG" id="oar:OA238_c05750"/>
<dbReference type="Proteomes" id="UP000004688">
    <property type="component" value="Chromosome"/>
</dbReference>
<sequence length="260" mass="28615">MRRSESQAQNRQVNSGAGVYYDHVSHFSYGGSNDSPINPDVTWCFTGDQNAIIPHTTSESDLHNAINDLHAYGNTAIDMGVKWGVALLDPSTKSLIASLAGASGSGVPSVAAGRPEQFTQSDVLKVLVLMTDGENTQQWDLYDHYKNNLSFVWANLDNANDLVSGSNLWQTSVQTQGLSTPNNYTDDQFFWSYYDRTRNYPLGYSSQSEYVNARNSGPIGTVPAGQGPTYANNVRQASWQELFATFSYRNVNFTPAPELT</sequence>
<dbReference type="InterPro" id="IPR036465">
    <property type="entry name" value="vWFA_dom_sf"/>
</dbReference>
<evidence type="ECO:0008006" key="3">
    <source>
        <dbReference type="Google" id="ProtNLM"/>
    </source>
</evidence>
<accession>M9RKB2</accession>
<proteinExistence type="predicted"/>
<protein>
    <recommendedName>
        <fullName evidence="3">VWFA domain-containing protein</fullName>
    </recommendedName>
</protein>
<dbReference type="eggNOG" id="COG2304">
    <property type="taxonomic scope" value="Bacteria"/>
</dbReference>
<name>M9RKB2_9RHOB</name>
<dbReference type="SUPFAM" id="SSF53300">
    <property type="entry name" value="vWA-like"/>
    <property type="match status" value="1"/>
</dbReference>
<dbReference type="AlphaFoldDB" id="M9RKB2"/>
<organism evidence="1 2">
    <name type="scientific">Octadecabacter arcticus 238</name>
    <dbReference type="NCBI Taxonomy" id="391616"/>
    <lineage>
        <taxon>Bacteria</taxon>
        <taxon>Pseudomonadati</taxon>
        <taxon>Pseudomonadota</taxon>
        <taxon>Alphaproteobacteria</taxon>
        <taxon>Rhodobacterales</taxon>
        <taxon>Roseobacteraceae</taxon>
        <taxon>Octadecabacter</taxon>
    </lineage>
</organism>
<keyword evidence="2" id="KW-1185">Reference proteome</keyword>
<reference evidence="1 2" key="1">
    <citation type="journal article" date="2013" name="PLoS ONE">
        <title>Poles Apart: Arctic and Antarctic Octadecabacter strains Share High Genome Plasticity and a New Type of Xanthorhodopsin.</title>
        <authorList>
            <person name="Vollmers J."/>
            <person name="Voget S."/>
            <person name="Dietrich S."/>
            <person name="Gollnow K."/>
            <person name="Smits M."/>
            <person name="Meyer K."/>
            <person name="Brinkhoff T."/>
            <person name="Simon M."/>
            <person name="Daniel R."/>
        </authorList>
    </citation>
    <scope>NUCLEOTIDE SEQUENCE [LARGE SCALE GENOMIC DNA]</scope>
    <source>
        <strain evidence="1 2">238</strain>
    </source>
</reference>
<evidence type="ECO:0000313" key="2">
    <source>
        <dbReference type="Proteomes" id="UP000004688"/>
    </source>
</evidence>
<dbReference type="EMBL" id="CP003742">
    <property type="protein sequence ID" value="AGI70806.1"/>
    <property type="molecule type" value="Genomic_DNA"/>
</dbReference>
<evidence type="ECO:0000313" key="1">
    <source>
        <dbReference type="EMBL" id="AGI70806.1"/>
    </source>
</evidence>
<gene>
    <name evidence="1" type="ORF">OA238_c05750</name>
</gene>
<dbReference type="HOGENOM" id="CLU_1068912_0_0_5"/>